<sequence>MKLYRIAFLLLILSALHIAGCRKKPDDDPKKCKDCIVVYKPNIYIYPKQTLSLSVALDFPKGGRVVESIPLYGAGWNVTVTPEGKINGQYDYLFYESEQPDEWQYKTGWTVAKDSLEIFFKSNLAAYHFKINEIKDFIDYWVPLLKDHDYYHIYPQERPVIEELIKVRFSSAPENFLRLFYVVKGTDTPSPLKPHVIRNTVPRTGYHAAEWGVVL</sequence>
<evidence type="ECO:0000313" key="3">
    <source>
        <dbReference type="Proteomes" id="UP001325680"/>
    </source>
</evidence>
<dbReference type="RefSeq" id="WP_114789303.1">
    <property type="nucleotide sequence ID" value="NZ_CP139960.1"/>
</dbReference>
<dbReference type="Proteomes" id="UP001325680">
    <property type="component" value="Chromosome"/>
</dbReference>
<feature type="signal peptide" evidence="1">
    <location>
        <begin position="1"/>
        <end position="19"/>
    </location>
</feature>
<proteinExistence type="predicted"/>
<protein>
    <recommendedName>
        <fullName evidence="4">DUF2931 family protein</fullName>
    </recommendedName>
</protein>
<name>A0ABZ0W9E2_9BACT</name>
<evidence type="ECO:0008006" key="4">
    <source>
        <dbReference type="Google" id="ProtNLM"/>
    </source>
</evidence>
<organism evidence="2 3">
    <name type="scientific">Niabella yanshanensis</name>
    <dbReference type="NCBI Taxonomy" id="577386"/>
    <lineage>
        <taxon>Bacteria</taxon>
        <taxon>Pseudomonadati</taxon>
        <taxon>Bacteroidota</taxon>
        <taxon>Chitinophagia</taxon>
        <taxon>Chitinophagales</taxon>
        <taxon>Chitinophagaceae</taxon>
        <taxon>Niabella</taxon>
    </lineage>
</organism>
<evidence type="ECO:0000256" key="1">
    <source>
        <dbReference type="SAM" id="SignalP"/>
    </source>
</evidence>
<dbReference type="EMBL" id="CP139960">
    <property type="protein sequence ID" value="WQD39905.1"/>
    <property type="molecule type" value="Genomic_DNA"/>
</dbReference>
<accession>A0ABZ0W9E2</accession>
<keyword evidence="3" id="KW-1185">Reference proteome</keyword>
<feature type="chain" id="PRO_5046842187" description="DUF2931 family protein" evidence="1">
    <location>
        <begin position="20"/>
        <end position="215"/>
    </location>
</feature>
<gene>
    <name evidence="2" type="ORF">U0035_07045</name>
</gene>
<evidence type="ECO:0000313" key="2">
    <source>
        <dbReference type="EMBL" id="WQD39905.1"/>
    </source>
</evidence>
<reference evidence="2 3" key="1">
    <citation type="submission" date="2023-12" db="EMBL/GenBank/DDBJ databases">
        <title>Genome sequencing and assembly of bacterial species from a model synthetic community.</title>
        <authorList>
            <person name="Hogle S.L."/>
        </authorList>
    </citation>
    <scope>NUCLEOTIDE SEQUENCE [LARGE SCALE GENOMIC DNA]</scope>
    <source>
        <strain evidence="2 3">HAMBI_3031</strain>
    </source>
</reference>
<keyword evidence="1" id="KW-0732">Signal</keyword>